<evidence type="ECO:0000313" key="3">
    <source>
        <dbReference type="Proteomes" id="UP001596207"/>
    </source>
</evidence>
<reference evidence="3" key="1">
    <citation type="journal article" date="2019" name="Int. J. Syst. Evol. Microbiol.">
        <title>The Global Catalogue of Microorganisms (GCM) 10K type strain sequencing project: providing services to taxonomists for standard genome sequencing and annotation.</title>
        <authorList>
            <consortium name="The Broad Institute Genomics Platform"/>
            <consortium name="The Broad Institute Genome Sequencing Center for Infectious Disease"/>
            <person name="Wu L."/>
            <person name="Ma J."/>
        </authorList>
    </citation>
    <scope>NUCLEOTIDE SEQUENCE [LARGE SCALE GENOMIC DNA]</scope>
    <source>
        <strain evidence="3">CGMCC 4.7173</strain>
    </source>
</reference>
<accession>A0ABW1HIK5</accession>
<dbReference type="Proteomes" id="UP001596207">
    <property type="component" value="Unassembled WGS sequence"/>
</dbReference>
<evidence type="ECO:0000259" key="1">
    <source>
        <dbReference type="Pfam" id="PF01909"/>
    </source>
</evidence>
<dbReference type="InterPro" id="IPR043519">
    <property type="entry name" value="NT_sf"/>
</dbReference>
<comment type="caution">
    <text evidence="2">The sequence shown here is derived from an EMBL/GenBank/DDBJ whole genome shotgun (WGS) entry which is preliminary data.</text>
</comment>
<protein>
    <submittedName>
        <fullName evidence="2">Nucleotidyltransferase domain-containing protein</fullName>
    </submittedName>
</protein>
<dbReference type="RefSeq" id="WP_377536217.1">
    <property type="nucleotide sequence ID" value="NZ_JBHSQQ010000001.1"/>
</dbReference>
<dbReference type="EMBL" id="JBHSQQ010000001">
    <property type="protein sequence ID" value="MFC5940022.1"/>
    <property type="molecule type" value="Genomic_DNA"/>
</dbReference>
<name>A0ABW1HIK5_9ACTN</name>
<proteinExistence type="predicted"/>
<dbReference type="SUPFAM" id="SSF81301">
    <property type="entry name" value="Nucleotidyltransferase"/>
    <property type="match status" value="1"/>
</dbReference>
<evidence type="ECO:0000313" key="2">
    <source>
        <dbReference type="EMBL" id="MFC5940022.1"/>
    </source>
</evidence>
<dbReference type="Pfam" id="PF01909">
    <property type="entry name" value="NTP_transf_2"/>
    <property type="match status" value="1"/>
</dbReference>
<dbReference type="InterPro" id="IPR002934">
    <property type="entry name" value="Polymerase_NTP_transf_dom"/>
</dbReference>
<gene>
    <name evidence="2" type="ORF">ACFPZ4_00810</name>
</gene>
<organism evidence="2 3">
    <name type="scientific">Micromonospora harpali</name>
    <dbReference type="NCBI Taxonomy" id="1490225"/>
    <lineage>
        <taxon>Bacteria</taxon>
        <taxon>Bacillati</taxon>
        <taxon>Actinomycetota</taxon>
        <taxon>Actinomycetes</taxon>
        <taxon>Micromonosporales</taxon>
        <taxon>Micromonosporaceae</taxon>
        <taxon>Micromonospora</taxon>
    </lineage>
</organism>
<feature type="domain" description="Polymerase nucleotidyl transferase" evidence="1">
    <location>
        <begin position="33"/>
        <end position="72"/>
    </location>
</feature>
<sequence length="261" mass="27899">MPANVPPPRGRRAAALLTAVVEARTAWLAATVDVLHQRQSVGSAWLVGSLGRGSADPYSDVDLVVAVDDTTPQGAFDDPVAGLHLPGRVLFTRDKPRNAPAGGGYVTVCVELATLPVLIDLYLWPITTAALPTDGRLLLQRASPPPRTGLAFMPLLDRHRTPDSTGADPNHPSSVLLLVQLAAKYLARGDRPRHVAITRHLAFPSGAEIVTLRQTLDERVDQAATEVLRPAINAAHRLLDLVDTVTGDALTRDGRTRKDTG</sequence>
<dbReference type="Gene3D" id="3.30.460.10">
    <property type="entry name" value="Beta Polymerase, domain 2"/>
    <property type="match status" value="1"/>
</dbReference>
<keyword evidence="3" id="KW-1185">Reference proteome</keyword>